<dbReference type="GO" id="GO:0030151">
    <property type="term" value="F:molybdenum ion binding"/>
    <property type="evidence" value="ECO:0007669"/>
    <property type="project" value="InterPro"/>
</dbReference>
<proteinExistence type="predicted"/>
<keyword evidence="1" id="KW-1133">Transmembrane helix</keyword>
<dbReference type="Pfam" id="PF03473">
    <property type="entry name" value="MOSC"/>
    <property type="match status" value="1"/>
</dbReference>
<dbReference type="InterPro" id="IPR011037">
    <property type="entry name" value="Pyrv_Knase-like_insert_dom_sf"/>
</dbReference>
<evidence type="ECO:0000256" key="1">
    <source>
        <dbReference type="SAM" id="Phobius"/>
    </source>
</evidence>
<keyword evidence="1" id="KW-0472">Membrane</keyword>
<dbReference type="SUPFAM" id="SSF50800">
    <property type="entry name" value="PK beta-barrel domain-like"/>
    <property type="match status" value="1"/>
</dbReference>
<feature type="domain" description="MOSC" evidence="2">
    <location>
        <begin position="251"/>
        <end position="411"/>
    </location>
</feature>
<organism evidence="3 4">
    <name type="scientific">Aspergillus bertholletiae</name>
    <dbReference type="NCBI Taxonomy" id="1226010"/>
    <lineage>
        <taxon>Eukaryota</taxon>
        <taxon>Fungi</taxon>
        <taxon>Dikarya</taxon>
        <taxon>Ascomycota</taxon>
        <taxon>Pezizomycotina</taxon>
        <taxon>Eurotiomycetes</taxon>
        <taxon>Eurotiomycetidae</taxon>
        <taxon>Eurotiales</taxon>
        <taxon>Aspergillaceae</taxon>
        <taxon>Aspergillus</taxon>
        <taxon>Aspergillus subgen. Circumdati</taxon>
    </lineage>
</organism>
<evidence type="ECO:0000259" key="2">
    <source>
        <dbReference type="PROSITE" id="PS51340"/>
    </source>
</evidence>
<dbReference type="GO" id="GO:0030170">
    <property type="term" value="F:pyridoxal phosphate binding"/>
    <property type="evidence" value="ECO:0007669"/>
    <property type="project" value="InterPro"/>
</dbReference>
<evidence type="ECO:0000313" key="4">
    <source>
        <dbReference type="Proteomes" id="UP000326198"/>
    </source>
</evidence>
<dbReference type="GO" id="GO:0003824">
    <property type="term" value="F:catalytic activity"/>
    <property type="evidence" value="ECO:0007669"/>
    <property type="project" value="InterPro"/>
</dbReference>
<dbReference type="SUPFAM" id="SSF141673">
    <property type="entry name" value="MOSC N-terminal domain-like"/>
    <property type="match status" value="1"/>
</dbReference>
<dbReference type="PANTHER" id="PTHR14237:SF34">
    <property type="entry name" value="MOSC DOMAIN PROTEIN (AFU_ORTHOLOGUE AFUA_2G07820)"/>
    <property type="match status" value="1"/>
</dbReference>
<dbReference type="Proteomes" id="UP000326198">
    <property type="component" value="Unassembled WGS sequence"/>
</dbReference>
<accession>A0A5N7BCK6</accession>
<dbReference type="EMBL" id="ML736193">
    <property type="protein sequence ID" value="KAE8379506.1"/>
    <property type="molecule type" value="Genomic_DNA"/>
</dbReference>
<keyword evidence="4" id="KW-1185">Reference proteome</keyword>
<reference evidence="3 4" key="1">
    <citation type="submission" date="2019-04" db="EMBL/GenBank/DDBJ databases">
        <title>Friends and foes A comparative genomics studyof 23 Aspergillus species from section Flavi.</title>
        <authorList>
            <consortium name="DOE Joint Genome Institute"/>
            <person name="Kjaerbolling I."/>
            <person name="Vesth T."/>
            <person name="Frisvad J.C."/>
            <person name="Nybo J.L."/>
            <person name="Theobald S."/>
            <person name="Kildgaard S."/>
            <person name="Isbrandt T."/>
            <person name="Kuo A."/>
            <person name="Sato A."/>
            <person name="Lyhne E.K."/>
            <person name="Kogle M.E."/>
            <person name="Wiebenga A."/>
            <person name="Kun R.S."/>
            <person name="Lubbers R.J."/>
            <person name="Makela M.R."/>
            <person name="Barry K."/>
            <person name="Chovatia M."/>
            <person name="Clum A."/>
            <person name="Daum C."/>
            <person name="Haridas S."/>
            <person name="He G."/>
            <person name="LaButti K."/>
            <person name="Lipzen A."/>
            <person name="Mondo S."/>
            <person name="Riley R."/>
            <person name="Salamov A."/>
            <person name="Simmons B.A."/>
            <person name="Magnuson J.K."/>
            <person name="Henrissat B."/>
            <person name="Mortensen U.H."/>
            <person name="Larsen T.O."/>
            <person name="Devries R.P."/>
            <person name="Grigoriev I.V."/>
            <person name="Machida M."/>
            <person name="Baker S.E."/>
            <person name="Andersen M.R."/>
        </authorList>
    </citation>
    <scope>NUCLEOTIDE SEQUENCE [LARGE SCALE GENOMIC DNA]</scope>
    <source>
        <strain evidence="3 4">IBT 29228</strain>
    </source>
</reference>
<feature type="transmembrane region" description="Helical" evidence="1">
    <location>
        <begin position="241"/>
        <end position="261"/>
    </location>
</feature>
<evidence type="ECO:0000313" key="3">
    <source>
        <dbReference type="EMBL" id="KAE8379506.1"/>
    </source>
</evidence>
<dbReference type="AlphaFoldDB" id="A0A5N7BCK6"/>
<keyword evidence="1" id="KW-0812">Transmembrane</keyword>
<protein>
    <recommendedName>
        <fullName evidence="2">MOSC domain-containing protein</fullName>
    </recommendedName>
</protein>
<name>A0A5N7BCK6_9EURO</name>
<gene>
    <name evidence="3" type="ORF">BDV26DRAFT_291234</name>
</gene>
<dbReference type="PROSITE" id="PS51340">
    <property type="entry name" value="MOSC"/>
    <property type="match status" value="1"/>
</dbReference>
<dbReference type="InterPro" id="IPR005303">
    <property type="entry name" value="MOCOS_middle"/>
</dbReference>
<sequence length="432" mass="48352">MEFTSELSLVHANYLPLHHPTTPPAFSYISGKQTHVMEISQLYIYPIKSLRGVAVPEAVLTSTGFEYDRRFMLLKINQSDDGTETLQNMHVPHFPEMCLFLTDIVFPTAGKNNGKIIVTYRPPGVKDNDNSQTKTLEVPLEPDVQGLEELTITMHQSPTKGYHMGSKYNDWFGQCFGYKVVLVYLGPHWRRVLGSFPPGKSQAHREQVTPLVSKRSATVLALLSLFLNIGVPLGQRDINSFILLVLATTTTVAVFVAAGANRYGSRGGKRKEERITFADTAPYLMISETSVDNVSTRLAGDHTMDLTKARPNIVISGAKTAFEEDFWAELMVGESIRLLLTANCVRCQSLNVDYMTGKMGIGDNSNIFKKLMKDRRVDKGARFSPVFGRYVFLDRDCENSSIRVGEEVTVSRRVEERTTYGEHDLRFATCGC</sequence>
<dbReference type="PANTHER" id="PTHR14237">
    <property type="entry name" value="MOLYBDOPTERIN COFACTOR SULFURASE MOSC"/>
    <property type="match status" value="1"/>
</dbReference>
<dbReference type="OrthoDB" id="17255at2759"/>
<dbReference type="InterPro" id="IPR005302">
    <property type="entry name" value="MoCF_Sase_C"/>
</dbReference>
<dbReference type="Pfam" id="PF03476">
    <property type="entry name" value="MOSC_N"/>
    <property type="match status" value="1"/>
</dbReference>